<accession>A0ABV6D7I2</accession>
<comment type="caution">
    <text evidence="1">The sequence shown here is derived from an EMBL/GenBank/DDBJ whole genome shotgun (WGS) entry which is preliminary data.</text>
</comment>
<gene>
    <name evidence="1" type="ORF">ACFFJ2_09345</name>
</gene>
<evidence type="ECO:0000313" key="1">
    <source>
        <dbReference type="EMBL" id="MFC0208603.1"/>
    </source>
</evidence>
<name>A0ABV6D7I2_9HYPH</name>
<protein>
    <recommendedName>
        <fullName evidence="3">DksA C4-type domain-containing protein</fullName>
    </recommendedName>
</protein>
<organism evidence="1 2">
    <name type="scientific">Chelativorans intermedius</name>
    <dbReference type="NCBI Taxonomy" id="515947"/>
    <lineage>
        <taxon>Bacteria</taxon>
        <taxon>Pseudomonadati</taxon>
        <taxon>Pseudomonadota</taxon>
        <taxon>Alphaproteobacteria</taxon>
        <taxon>Hyphomicrobiales</taxon>
        <taxon>Phyllobacteriaceae</taxon>
        <taxon>Chelativorans</taxon>
    </lineage>
</organism>
<reference evidence="1 2" key="1">
    <citation type="submission" date="2024-09" db="EMBL/GenBank/DDBJ databases">
        <authorList>
            <person name="Sun Q."/>
            <person name="Mori K."/>
        </authorList>
    </citation>
    <scope>NUCLEOTIDE SEQUENCE [LARGE SCALE GENOMIC DNA]</scope>
    <source>
        <strain evidence="1 2">CCM 8543</strain>
    </source>
</reference>
<dbReference type="Proteomes" id="UP001589755">
    <property type="component" value="Unassembled WGS sequence"/>
</dbReference>
<dbReference type="EMBL" id="JBHLXD010000012">
    <property type="protein sequence ID" value="MFC0208603.1"/>
    <property type="molecule type" value="Genomic_DNA"/>
</dbReference>
<proteinExistence type="predicted"/>
<keyword evidence="2" id="KW-1185">Reference proteome</keyword>
<evidence type="ECO:0000313" key="2">
    <source>
        <dbReference type="Proteomes" id="UP001589755"/>
    </source>
</evidence>
<evidence type="ECO:0008006" key="3">
    <source>
        <dbReference type="Google" id="ProtNLM"/>
    </source>
</evidence>
<sequence>MSRIDHARANARDRMARQGVERIDDFDLPAAFRAPPKRRASKAGLRAELEAATAKITRIVRCQGCGHAATVALPPARVGARLRCSKCGELAR</sequence>
<dbReference type="RefSeq" id="WP_261521198.1">
    <property type="nucleotide sequence ID" value="NZ_JAODNW010000017.1"/>
</dbReference>